<dbReference type="Proteomes" id="UP001196413">
    <property type="component" value="Unassembled WGS sequence"/>
</dbReference>
<reference evidence="2" key="1">
    <citation type="submission" date="2021-06" db="EMBL/GenBank/DDBJ databases">
        <title>Parelaphostrongylus tenuis whole genome reference sequence.</title>
        <authorList>
            <person name="Garwood T.J."/>
            <person name="Larsen P.A."/>
            <person name="Fountain-Jones N.M."/>
            <person name="Garbe J.R."/>
            <person name="Macchietto M.G."/>
            <person name="Kania S.A."/>
            <person name="Gerhold R.W."/>
            <person name="Richards J.E."/>
            <person name="Wolf T.M."/>
        </authorList>
    </citation>
    <scope>NUCLEOTIDE SEQUENCE</scope>
    <source>
        <strain evidence="2">MNPRO001-30</strain>
        <tissue evidence="2">Meninges</tissue>
    </source>
</reference>
<evidence type="ECO:0000313" key="1">
    <source>
        <dbReference type="EMBL" id="KAJ1353237.1"/>
    </source>
</evidence>
<organism evidence="2 3">
    <name type="scientific">Parelaphostrongylus tenuis</name>
    <name type="common">Meningeal worm</name>
    <dbReference type="NCBI Taxonomy" id="148309"/>
    <lineage>
        <taxon>Eukaryota</taxon>
        <taxon>Metazoa</taxon>
        <taxon>Ecdysozoa</taxon>
        <taxon>Nematoda</taxon>
        <taxon>Chromadorea</taxon>
        <taxon>Rhabditida</taxon>
        <taxon>Rhabditina</taxon>
        <taxon>Rhabditomorpha</taxon>
        <taxon>Strongyloidea</taxon>
        <taxon>Metastrongylidae</taxon>
        <taxon>Parelaphostrongylus</taxon>
    </lineage>
</organism>
<sequence>MLHSTCTIGLDARWFGSALESHQGLFTLRGIVHLLKCQAEKTGSELGAEKAGLEVEAEVGLVVDKEEAKEAELVVVAPDH</sequence>
<accession>A0AAD5QUT0</accession>
<dbReference type="EMBL" id="JAHQIW010004528">
    <property type="protein sequence ID" value="KAJ1362785.1"/>
    <property type="molecule type" value="Genomic_DNA"/>
</dbReference>
<dbReference type="EMBL" id="JAHQIW010001649">
    <property type="protein sequence ID" value="KAJ1353237.1"/>
    <property type="molecule type" value="Genomic_DNA"/>
</dbReference>
<comment type="caution">
    <text evidence="2">The sequence shown here is derived from an EMBL/GenBank/DDBJ whole genome shotgun (WGS) entry which is preliminary data.</text>
</comment>
<gene>
    <name evidence="1" type="ORF">KIN20_009831</name>
    <name evidence="2" type="ORF">KIN20_022461</name>
</gene>
<evidence type="ECO:0000313" key="2">
    <source>
        <dbReference type="EMBL" id="KAJ1362785.1"/>
    </source>
</evidence>
<keyword evidence="3" id="KW-1185">Reference proteome</keyword>
<protein>
    <submittedName>
        <fullName evidence="2">Uncharacterized protein</fullName>
    </submittedName>
</protein>
<name>A0AAD5QUT0_PARTN</name>
<dbReference type="AlphaFoldDB" id="A0AAD5QUT0"/>
<evidence type="ECO:0000313" key="3">
    <source>
        <dbReference type="Proteomes" id="UP001196413"/>
    </source>
</evidence>
<proteinExistence type="predicted"/>